<accession>A0A5A5TD45</accession>
<dbReference type="PANTHER" id="PTHR43257">
    <property type="entry name" value="PYRUVATE DEHYDROGENASE E1 COMPONENT BETA SUBUNIT"/>
    <property type="match status" value="1"/>
</dbReference>
<dbReference type="AlphaFoldDB" id="A0A5A5TD45"/>
<dbReference type="InterPro" id="IPR009014">
    <property type="entry name" value="Transketo_C/PFOR_II"/>
</dbReference>
<dbReference type="SUPFAM" id="SSF52922">
    <property type="entry name" value="TK C-terminal domain-like"/>
    <property type="match status" value="1"/>
</dbReference>
<dbReference type="EMBL" id="BIXY01000037">
    <property type="protein sequence ID" value="GCF09125.1"/>
    <property type="molecule type" value="Genomic_DNA"/>
</dbReference>
<protein>
    <recommendedName>
        <fullName evidence="4">Transketolase-like pyrimidine-binding domain-containing protein</fullName>
    </recommendedName>
</protein>
<keyword evidence="2" id="KW-0560">Oxidoreductase</keyword>
<dbReference type="PANTHER" id="PTHR43257:SF2">
    <property type="entry name" value="PYRUVATE DEHYDROGENASE E1 COMPONENT SUBUNIT BETA"/>
    <property type="match status" value="1"/>
</dbReference>
<organism evidence="5 6">
    <name type="scientific">Dictyobacter arantiisoli</name>
    <dbReference type="NCBI Taxonomy" id="2014874"/>
    <lineage>
        <taxon>Bacteria</taxon>
        <taxon>Bacillati</taxon>
        <taxon>Chloroflexota</taxon>
        <taxon>Ktedonobacteria</taxon>
        <taxon>Ktedonobacterales</taxon>
        <taxon>Dictyobacteraceae</taxon>
        <taxon>Dictyobacter</taxon>
    </lineage>
</organism>
<dbReference type="Gene3D" id="3.40.50.920">
    <property type="match status" value="1"/>
</dbReference>
<evidence type="ECO:0000256" key="3">
    <source>
        <dbReference type="ARBA" id="ARBA00023052"/>
    </source>
</evidence>
<evidence type="ECO:0000256" key="2">
    <source>
        <dbReference type="ARBA" id="ARBA00023002"/>
    </source>
</evidence>
<gene>
    <name evidence="5" type="ORF">KDI_26890</name>
</gene>
<evidence type="ECO:0000256" key="1">
    <source>
        <dbReference type="ARBA" id="ARBA00001964"/>
    </source>
</evidence>
<dbReference type="GO" id="GO:0016491">
    <property type="term" value="F:oxidoreductase activity"/>
    <property type="evidence" value="ECO:0007669"/>
    <property type="project" value="UniProtKB-KW"/>
</dbReference>
<evidence type="ECO:0000313" key="6">
    <source>
        <dbReference type="Proteomes" id="UP000322530"/>
    </source>
</evidence>
<evidence type="ECO:0000313" key="5">
    <source>
        <dbReference type="EMBL" id="GCF09125.1"/>
    </source>
</evidence>
<proteinExistence type="predicted"/>
<dbReference type="InterPro" id="IPR033248">
    <property type="entry name" value="Transketolase_C"/>
</dbReference>
<dbReference type="Proteomes" id="UP000322530">
    <property type="component" value="Unassembled WGS sequence"/>
</dbReference>
<sequence length="208" mass="22620">MKSLQNCFGLAVYGWHPIAEIQFLGFSVQAFAQLLLQAARIRMRSQGRFTCPLVVRAPFGGGVHSFELHSDALEAHFVHTPGLKVVAPATPYDAKGLLLAAIADPDPVLFLEPLRSYRARRQEVPDGSYILPLGNAALVRAGSDITIIAWSALVDSALKAAEFLADEGIEAEVIDLRTLSPFDADTIIHSVEKTGRAIVVHDAFEILY</sequence>
<evidence type="ECO:0000259" key="4">
    <source>
        <dbReference type="SMART" id="SM00861"/>
    </source>
</evidence>
<reference evidence="5 6" key="1">
    <citation type="submission" date="2019-01" db="EMBL/GenBank/DDBJ databases">
        <title>Draft genome sequence of Dictyobacter sp. Uno17.</title>
        <authorList>
            <person name="Wang C.M."/>
            <person name="Zheng Y."/>
            <person name="Sakai Y."/>
            <person name="Abe K."/>
            <person name="Yokota A."/>
            <person name="Yabe S."/>
        </authorList>
    </citation>
    <scope>NUCLEOTIDE SEQUENCE [LARGE SCALE GENOMIC DNA]</scope>
    <source>
        <strain evidence="5 6">Uno17</strain>
    </source>
</reference>
<comment type="caution">
    <text evidence="5">The sequence shown here is derived from an EMBL/GenBank/DDBJ whole genome shotgun (WGS) entry which is preliminary data.</text>
</comment>
<dbReference type="SUPFAM" id="SSF52518">
    <property type="entry name" value="Thiamin diphosphate-binding fold (THDP-binding)"/>
    <property type="match status" value="1"/>
</dbReference>
<dbReference type="InterPro" id="IPR029061">
    <property type="entry name" value="THDP-binding"/>
</dbReference>
<comment type="cofactor">
    <cofactor evidence="1">
        <name>thiamine diphosphate</name>
        <dbReference type="ChEBI" id="CHEBI:58937"/>
    </cofactor>
</comment>
<dbReference type="Pfam" id="PF02779">
    <property type="entry name" value="Transket_pyr"/>
    <property type="match status" value="1"/>
</dbReference>
<feature type="domain" description="Transketolase-like pyrimidine-binding" evidence="4">
    <location>
        <begin position="1"/>
        <end position="119"/>
    </location>
</feature>
<name>A0A5A5TD45_9CHLR</name>
<keyword evidence="6" id="KW-1185">Reference proteome</keyword>
<dbReference type="Pfam" id="PF02780">
    <property type="entry name" value="Transketolase_C"/>
    <property type="match status" value="1"/>
</dbReference>
<dbReference type="SMART" id="SM00861">
    <property type="entry name" value="Transket_pyr"/>
    <property type="match status" value="1"/>
</dbReference>
<dbReference type="InterPro" id="IPR005475">
    <property type="entry name" value="Transketolase-like_Pyr-bd"/>
</dbReference>
<keyword evidence="3" id="KW-0786">Thiamine pyrophosphate</keyword>
<dbReference type="Gene3D" id="3.40.50.970">
    <property type="match status" value="1"/>
</dbReference>